<dbReference type="EMBL" id="BAAAPY010000006">
    <property type="protein sequence ID" value="GAA2079645.1"/>
    <property type="molecule type" value="Genomic_DNA"/>
</dbReference>
<evidence type="ECO:0000256" key="3">
    <source>
        <dbReference type="ARBA" id="ARBA00022448"/>
    </source>
</evidence>
<dbReference type="InterPro" id="IPR043429">
    <property type="entry name" value="ArtM/GltK/GlnP/TcyL/YhdX-like"/>
</dbReference>
<dbReference type="Proteomes" id="UP001501480">
    <property type="component" value="Unassembled WGS sequence"/>
</dbReference>
<accession>A0ABN2W0D5</accession>
<evidence type="ECO:0000313" key="11">
    <source>
        <dbReference type="EMBL" id="GAA2079645.1"/>
    </source>
</evidence>
<feature type="transmembrane region" description="Helical" evidence="9">
    <location>
        <begin position="21"/>
        <end position="39"/>
    </location>
</feature>
<comment type="caution">
    <text evidence="11">The sequence shown here is derived from an EMBL/GenBank/DDBJ whole genome shotgun (WGS) entry which is preliminary data.</text>
</comment>
<keyword evidence="4" id="KW-1003">Cell membrane</keyword>
<protein>
    <submittedName>
        <fullName evidence="11">Amino acid ABC transporter permease</fullName>
    </submittedName>
</protein>
<evidence type="ECO:0000256" key="4">
    <source>
        <dbReference type="ARBA" id="ARBA00022475"/>
    </source>
</evidence>
<keyword evidence="8 9" id="KW-0472">Membrane</keyword>
<dbReference type="Gene3D" id="1.10.3720.10">
    <property type="entry name" value="MetI-like"/>
    <property type="match status" value="1"/>
</dbReference>
<dbReference type="CDD" id="cd06261">
    <property type="entry name" value="TM_PBP2"/>
    <property type="match status" value="1"/>
</dbReference>
<feature type="transmembrane region" description="Helical" evidence="9">
    <location>
        <begin position="183"/>
        <end position="207"/>
    </location>
</feature>
<dbReference type="PROSITE" id="PS50928">
    <property type="entry name" value="ABC_TM1"/>
    <property type="match status" value="1"/>
</dbReference>
<dbReference type="SUPFAM" id="SSF161098">
    <property type="entry name" value="MetI-like"/>
    <property type="match status" value="1"/>
</dbReference>
<keyword evidence="5 9" id="KW-0812">Transmembrane</keyword>
<evidence type="ECO:0000256" key="8">
    <source>
        <dbReference type="ARBA" id="ARBA00023136"/>
    </source>
</evidence>
<keyword evidence="7 9" id="KW-1133">Transmembrane helix</keyword>
<evidence type="ECO:0000259" key="10">
    <source>
        <dbReference type="PROSITE" id="PS50928"/>
    </source>
</evidence>
<dbReference type="InterPro" id="IPR010065">
    <property type="entry name" value="AA_ABC_transptr_permease_3TM"/>
</dbReference>
<feature type="transmembrane region" description="Helical" evidence="9">
    <location>
        <begin position="51"/>
        <end position="74"/>
    </location>
</feature>
<dbReference type="Pfam" id="PF00528">
    <property type="entry name" value="BPD_transp_1"/>
    <property type="match status" value="1"/>
</dbReference>
<dbReference type="InterPro" id="IPR035906">
    <property type="entry name" value="MetI-like_sf"/>
</dbReference>
<evidence type="ECO:0000256" key="6">
    <source>
        <dbReference type="ARBA" id="ARBA00022970"/>
    </source>
</evidence>
<dbReference type="NCBIfam" id="TIGR01726">
    <property type="entry name" value="HEQRo_perm_3TM"/>
    <property type="match status" value="1"/>
</dbReference>
<comment type="similarity">
    <text evidence="2">Belongs to the binding-protein-dependent transport system permease family. HisMQ subfamily.</text>
</comment>
<evidence type="ECO:0000256" key="2">
    <source>
        <dbReference type="ARBA" id="ARBA00010072"/>
    </source>
</evidence>
<organism evidence="11 12">
    <name type="scientific">Aeromicrobium halocynthiae</name>
    <dbReference type="NCBI Taxonomy" id="560557"/>
    <lineage>
        <taxon>Bacteria</taxon>
        <taxon>Bacillati</taxon>
        <taxon>Actinomycetota</taxon>
        <taxon>Actinomycetes</taxon>
        <taxon>Propionibacteriales</taxon>
        <taxon>Nocardioidaceae</taxon>
        <taxon>Aeromicrobium</taxon>
    </lineage>
</organism>
<evidence type="ECO:0000256" key="9">
    <source>
        <dbReference type="RuleBase" id="RU363032"/>
    </source>
</evidence>
<evidence type="ECO:0000256" key="7">
    <source>
        <dbReference type="ARBA" id="ARBA00022989"/>
    </source>
</evidence>
<dbReference type="PANTHER" id="PTHR30614">
    <property type="entry name" value="MEMBRANE COMPONENT OF AMINO ACID ABC TRANSPORTER"/>
    <property type="match status" value="1"/>
</dbReference>
<keyword evidence="12" id="KW-1185">Reference proteome</keyword>
<reference evidence="11 12" key="1">
    <citation type="journal article" date="2019" name="Int. J. Syst. Evol. Microbiol.">
        <title>The Global Catalogue of Microorganisms (GCM) 10K type strain sequencing project: providing services to taxonomists for standard genome sequencing and annotation.</title>
        <authorList>
            <consortium name="The Broad Institute Genomics Platform"/>
            <consortium name="The Broad Institute Genome Sequencing Center for Infectious Disease"/>
            <person name="Wu L."/>
            <person name="Ma J."/>
        </authorList>
    </citation>
    <scope>NUCLEOTIDE SEQUENCE [LARGE SCALE GENOMIC DNA]</scope>
    <source>
        <strain evidence="11 12">JCM 15749</strain>
    </source>
</reference>
<keyword evidence="6" id="KW-0029">Amino-acid transport</keyword>
<comment type="subcellular location">
    <subcellularLocation>
        <location evidence="1 9">Cell membrane</location>
        <topology evidence="1 9">Multi-pass membrane protein</topology>
    </subcellularLocation>
</comment>
<name>A0ABN2W0D5_9ACTN</name>
<evidence type="ECO:0000256" key="5">
    <source>
        <dbReference type="ARBA" id="ARBA00022692"/>
    </source>
</evidence>
<keyword evidence="3 9" id="KW-0813">Transport</keyword>
<evidence type="ECO:0000313" key="12">
    <source>
        <dbReference type="Proteomes" id="UP001501480"/>
    </source>
</evidence>
<sequence>MEGLAANADLIVRGFWETLKLLAASGALALVLGTLVGIARVSPIGIMRSSAALWVTTFRNVPLLILLFFTYYALPPIGIDFGFFVMVTMAMGLYTSAFVAEAIRSGINGVGVGQAEAARSIGMPFSLTMSQVVLPQAFRLVVPPMASVFIALTKNTSLAAGFGIAEATFRLSGSLRDFPGDRVVLFLGIAVGYIIIVETISLGATLLERRWRVA</sequence>
<feature type="transmembrane region" description="Helical" evidence="9">
    <location>
        <begin position="81"/>
        <end position="100"/>
    </location>
</feature>
<evidence type="ECO:0000256" key="1">
    <source>
        <dbReference type="ARBA" id="ARBA00004651"/>
    </source>
</evidence>
<feature type="domain" description="ABC transmembrane type-1" evidence="10">
    <location>
        <begin position="15"/>
        <end position="206"/>
    </location>
</feature>
<dbReference type="PANTHER" id="PTHR30614:SF37">
    <property type="entry name" value="AMINO-ACID ABC TRANSPORTER PERMEASE PROTEIN YHDX-RELATED"/>
    <property type="match status" value="1"/>
</dbReference>
<dbReference type="InterPro" id="IPR000515">
    <property type="entry name" value="MetI-like"/>
</dbReference>
<proteinExistence type="inferred from homology"/>
<dbReference type="RefSeq" id="WP_344327534.1">
    <property type="nucleotide sequence ID" value="NZ_BAAAPY010000006.1"/>
</dbReference>
<gene>
    <name evidence="11" type="ORF">GCM10009821_19820</name>
</gene>